<evidence type="ECO:0000259" key="2">
    <source>
        <dbReference type="Pfam" id="PF19995"/>
    </source>
</evidence>
<feature type="domain" description="Inactive STAND" evidence="2">
    <location>
        <begin position="76"/>
        <end position="227"/>
    </location>
</feature>
<dbReference type="RefSeq" id="WP_017750128.1">
    <property type="nucleotide sequence ID" value="NZ_KQ976354.1"/>
</dbReference>
<proteinExistence type="predicted"/>
<organism evidence="3 4">
    <name type="scientific">Scytonema hofmannii PCC 7110</name>
    <dbReference type="NCBI Taxonomy" id="128403"/>
    <lineage>
        <taxon>Bacteria</taxon>
        <taxon>Bacillati</taxon>
        <taxon>Cyanobacteriota</taxon>
        <taxon>Cyanophyceae</taxon>
        <taxon>Nostocales</taxon>
        <taxon>Scytonemataceae</taxon>
        <taxon>Scytonema</taxon>
    </lineage>
</organism>
<accession>A0A139WVK8</accession>
<dbReference type="OrthoDB" id="47453at1161"/>
<dbReference type="Pfam" id="PF19995">
    <property type="entry name" value="iSTAND"/>
    <property type="match status" value="1"/>
</dbReference>
<evidence type="ECO:0000313" key="3">
    <source>
        <dbReference type="EMBL" id="KYC36464.1"/>
    </source>
</evidence>
<comment type="caution">
    <text evidence="3">The sequence shown here is derived from an EMBL/GenBank/DDBJ whole genome shotgun (WGS) entry which is preliminary data.</text>
</comment>
<protein>
    <recommendedName>
        <fullName evidence="2">Inactive STAND domain-containing protein</fullName>
    </recommendedName>
</protein>
<dbReference type="EMBL" id="ANNX02000047">
    <property type="protein sequence ID" value="KYC36464.1"/>
    <property type="molecule type" value="Genomic_DNA"/>
</dbReference>
<evidence type="ECO:0000313" key="4">
    <source>
        <dbReference type="Proteomes" id="UP000076925"/>
    </source>
</evidence>
<dbReference type="InterPro" id="IPR045475">
    <property type="entry name" value="iSTAND"/>
</dbReference>
<gene>
    <name evidence="3" type="ORF">WA1_42950</name>
</gene>
<name>A0A139WVK8_9CYAN</name>
<dbReference type="Proteomes" id="UP000076925">
    <property type="component" value="Unassembled WGS sequence"/>
</dbReference>
<dbReference type="AlphaFoldDB" id="A0A139WVK8"/>
<reference evidence="3 4" key="1">
    <citation type="journal article" date="2013" name="Genome Biol. Evol.">
        <title>Genomes of Stigonematalean cyanobacteria (subsection V) and the evolution of oxygenic photosynthesis from prokaryotes to plastids.</title>
        <authorList>
            <person name="Dagan T."/>
            <person name="Roettger M."/>
            <person name="Stucken K."/>
            <person name="Landan G."/>
            <person name="Koch R."/>
            <person name="Major P."/>
            <person name="Gould S.B."/>
            <person name="Goremykin V.V."/>
            <person name="Rippka R."/>
            <person name="Tandeau de Marsac N."/>
            <person name="Gugger M."/>
            <person name="Lockhart P.J."/>
            <person name="Allen J.F."/>
            <person name="Brune I."/>
            <person name="Maus I."/>
            <person name="Puhler A."/>
            <person name="Martin W.F."/>
        </authorList>
    </citation>
    <scope>NUCLEOTIDE SEQUENCE [LARGE SCALE GENOMIC DNA]</scope>
    <source>
        <strain evidence="3 4">PCC 7110</strain>
    </source>
</reference>
<keyword evidence="1" id="KW-0175">Coiled coil</keyword>
<dbReference type="STRING" id="128403.WA1_42950"/>
<evidence type="ECO:0000256" key="1">
    <source>
        <dbReference type="SAM" id="Coils"/>
    </source>
</evidence>
<sequence length="290" mass="34125">MLNNSDENLQLLQEKLDDFKREYIITADQGRKFQLKKEIKEIKQQIQELEDSSNSYKRNTKEKLPDKNLENALCKLNHSNQYTSFQHVSNICNNLIGVRIQTSKDSFSLVWLLKSLIKSLETEEVICARLLLDSHTYSNGNFQLILKGIAEGLKLPEYHHNSTVEDIIRKIYYKILQEQQHIILLFYGVDSQNKSVMEKILKDFWIPLITKIKTNKKNNNYLLMFWIDYNKKSANWRESYIFPDDPDDSRLKNAETLLNICVTSKFTQKELKNWLEGQDGRSAPPYLIII</sequence>
<keyword evidence="4" id="KW-1185">Reference proteome</keyword>
<feature type="coiled-coil region" evidence="1">
    <location>
        <begin position="2"/>
        <end position="59"/>
    </location>
</feature>